<comment type="caution">
    <text evidence="1">The sequence shown here is derived from an EMBL/GenBank/DDBJ whole genome shotgun (WGS) entry which is preliminary data.</text>
</comment>
<evidence type="ECO:0008006" key="3">
    <source>
        <dbReference type="Google" id="ProtNLM"/>
    </source>
</evidence>
<evidence type="ECO:0000313" key="2">
    <source>
        <dbReference type="Proteomes" id="UP001148838"/>
    </source>
</evidence>
<organism evidence="1 2">
    <name type="scientific">Periplaneta americana</name>
    <name type="common">American cockroach</name>
    <name type="synonym">Blatta americana</name>
    <dbReference type="NCBI Taxonomy" id="6978"/>
    <lineage>
        <taxon>Eukaryota</taxon>
        <taxon>Metazoa</taxon>
        <taxon>Ecdysozoa</taxon>
        <taxon>Arthropoda</taxon>
        <taxon>Hexapoda</taxon>
        <taxon>Insecta</taxon>
        <taxon>Pterygota</taxon>
        <taxon>Neoptera</taxon>
        <taxon>Polyneoptera</taxon>
        <taxon>Dictyoptera</taxon>
        <taxon>Blattodea</taxon>
        <taxon>Blattoidea</taxon>
        <taxon>Blattidae</taxon>
        <taxon>Blattinae</taxon>
        <taxon>Periplaneta</taxon>
    </lineage>
</organism>
<protein>
    <recommendedName>
        <fullName evidence="3">Per a allergen</fullName>
    </recommendedName>
</protein>
<gene>
    <name evidence="1" type="ORF">ANN_17545</name>
</gene>
<evidence type="ECO:0000313" key="1">
    <source>
        <dbReference type="EMBL" id="KAJ4437401.1"/>
    </source>
</evidence>
<dbReference type="EMBL" id="JAJSOF020000021">
    <property type="protein sequence ID" value="KAJ4437401.1"/>
    <property type="molecule type" value="Genomic_DNA"/>
</dbReference>
<reference evidence="1 2" key="1">
    <citation type="journal article" date="2022" name="Allergy">
        <title>Genome assembly and annotation of Periplaneta americana reveal a comprehensive cockroach allergen profile.</title>
        <authorList>
            <person name="Wang L."/>
            <person name="Xiong Q."/>
            <person name="Saelim N."/>
            <person name="Wang L."/>
            <person name="Nong W."/>
            <person name="Wan A.T."/>
            <person name="Shi M."/>
            <person name="Liu X."/>
            <person name="Cao Q."/>
            <person name="Hui J.H.L."/>
            <person name="Sookrung N."/>
            <person name="Leung T.F."/>
            <person name="Tungtrongchitr A."/>
            <person name="Tsui S.K.W."/>
        </authorList>
    </citation>
    <scope>NUCLEOTIDE SEQUENCE [LARGE SCALE GENOMIC DNA]</scope>
    <source>
        <strain evidence="1">PWHHKU_190912</strain>
    </source>
</reference>
<proteinExistence type="predicted"/>
<name>A0ABQ8SUJ5_PERAM</name>
<dbReference type="Proteomes" id="UP001148838">
    <property type="component" value="Unassembled WGS sequence"/>
</dbReference>
<keyword evidence="2" id="KW-1185">Reference proteome</keyword>
<accession>A0ABQ8SUJ5</accession>
<sequence length="87" mass="10341">MGVEKNDENALRIFERKIIRRIYGPIFEAGEWRIRSNTEIDQILKAEDLVKHIKSMSLRWLSYVERIQEGRMPKLLLHGHIIGVRKT</sequence>